<dbReference type="InParanoid" id="K3WWK2"/>
<keyword evidence="5" id="KW-1185">Reference proteome</keyword>
<feature type="region of interest" description="Disordered" evidence="1">
    <location>
        <begin position="333"/>
        <end position="355"/>
    </location>
</feature>
<evidence type="ECO:0000259" key="3">
    <source>
        <dbReference type="PROSITE" id="PS50020"/>
    </source>
</evidence>
<feature type="compositionally biased region" description="Gly residues" evidence="1">
    <location>
        <begin position="700"/>
        <end position="712"/>
    </location>
</feature>
<protein>
    <recommendedName>
        <fullName evidence="6">WW domain-containing protein</fullName>
    </recommendedName>
</protein>
<dbReference type="Gene3D" id="2.30.29.30">
    <property type="entry name" value="Pleckstrin-homology domain (PH domain)/Phosphotyrosine-binding domain (PTB)"/>
    <property type="match status" value="1"/>
</dbReference>
<feature type="compositionally biased region" description="Polar residues" evidence="1">
    <location>
        <begin position="1"/>
        <end position="15"/>
    </location>
</feature>
<reference evidence="4" key="3">
    <citation type="submission" date="2015-02" db="UniProtKB">
        <authorList>
            <consortium name="EnsemblProtists"/>
        </authorList>
    </citation>
    <scope>IDENTIFICATION</scope>
    <source>
        <strain evidence="4">DAOM BR144</strain>
    </source>
</reference>
<name>K3WWK2_GLOUD</name>
<dbReference type="Gene3D" id="2.20.70.10">
    <property type="match status" value="1"/>
</dbReference>
<feature type="compositionally biased region" description="Low complexity" evidence="1">
    <location>
        <begin position="505"/>
        <end position="539"/>
    </location>
</feature>
<feature type="domain" description="WW" evidence="3">
    <location>
        <begin position="20"/>
        <end position="54"/>
    </location>
</feature>
<dbReference type="InterPro" id="IPR001849">
    <property type="entry name" value="PH_domain"/>
</dbReference>
<feature type="region of interest" description="Disordered" evidence="1">
    <location>
        <begin position="1"/>
        <end position="28"/>
    </location>
</feature>
<feature type="region of interest" description="Disordered" evidence="1">
    <location>
        <begin position="399"/>
        <end position="441"/>
    </location>
</feature>
<evidence type="ECO:0000259" key="2">
    <source>
        <dbReference type="PROSITE" id="PS50003"/>
    </source>
</evidence>
<dbReference type="EnsemblProtists" id="PYU1_T009350">
    <property type="protein sequence ID" value="PYU1_T009350"/>
    <property type="gene ID" value="PYU1_G009332"/>
</dbReference>
<evidence type="ECO:0000256" key="1">
    <source>
        <dbReference type="SAM" id="MobiDB-lite"/>
    </source>
</evidence>
<dbReference type="CDD" id="cd00201">
    <property type="entry name" value="WW"/>
    <property type="match status" value="1"/>
</dbReference>
<feature type="compositionally biased region" description="Acidic residues" evidence="1">
    <location>
        <begin position="339"/>
        <end position="352"/>
    </location>
</feature>
<dbReference type="eggNOG" id="ENOG502QVAN">
    <property type="taxonomic scope" value="Eukaryota"/>
</dbReference>
<feature type="region of interest" description="Disordered" evidence="1">
    <location>
        <begin position="500"/>
        <end position="572"/>
    </location>
</feature>
<reference evidence="5" key="2">
    <citation type="submission" date="2010-04" db="EMBL/GenBank/DDBJ databases">
        <authorList>
            <person name="Buell R."/>
            <person name="Hamilton J."/>
            <person name="Hostetler J."/>
        </authorList>
    </citation>
    <scope>NUCLEOTIDE SEQUENCE [LARGE SCALE GENOMIC DNA]</scope>
    <source>
        <strain evidence="5">DAOM:BR144</strain>
    </source>
</reference>
<reference evidence="5" key="1">
    <citation type="journal article" date="2010" name="Genome Biol.">
        <title>Genome sequence of the necrotrophic plant pathogen Pythium ultimum reveals original pathogenicity mechanisms and effector repertoire.</title>
        <authorList>
            <person name="Levesque C.A."/>
            <person name="Brouwer H."/>
            <person name="Cano L."/>
            <person name="Hamilton J.P."/>
            <person name="Holt C."/>
            <person name="Huitema E."/>
            <person name="Raffaele S."/>
            <person name="Robideau G.P."/>
            <person name="Thines M."/>
            <person name="Win J."/>
            <person name="Zerillo M.M."/>
            <person name="Beakes G.W."/>
            <person name="Boore J.L."/>
            <person name="Busam D."/>
            <person name="Dumas B."/>
            <person name="Ferriera S."/>
            <person name="Fuerstenberg S.I."/>
            <person name="Gachon C.M."/>
            <person name="Gaulin E."/>
            <person name="Govers F."/>
            <person name="Grenville-Briggs L."/>
            <person name="Horner N."/>
            <person name="Hostetler J."/>
            <person name="Jiang R.H."/>
            <person name="Johnson J."/>
            <person name="Krajaejun T."/>
            <person name="Lin H."/>
            <person name="Meijer H.J."/>
            <person name="Moore B."/>
            <person name="Morris P."/>
            <person name="Phuntmart V."/>
            <person name="Puiu D."/>
            <person name="Shetty J."/>
            <person name="Stajich J.E."/>
            <person name="Tripathy S."/>
            <person name="Wawra S."/>
            <person name="van West P."/>
            <person name="Whitty B.R."/>
            <person name="Coutinho P.M."/>
            <person name="Henrissat B."/>
            <person name="Martin F."/>
            <person name="Thomas P.D."/>
            <person name="Tyler B.M."/>
            <person name="De Vries R.P."/>
            <person name="Kamoun S."/>
            <person name="Yandell M."/>
            <person name="Tisserat N."/>
            <person name="Buell C.R."/>
        </authorList>
    </citation>
    <scope>NUCLEOTIDE SEQUENCE</scope>
    <source>
        <strain evidence="5">DAOM:BR144</strain>
    </source>
</reference>
<dbReference type="PROSITE" id="PS50003">
    <property type="entry name" value="PH_DOMAIN"/>
    <property type="match status" value="1"/>
</dbReference>
<dbReference type="SMART" id="SM00233">
    <property type="entry name" value="PH"/>
    <property type="match status" value="1"/>
</dbReference>
<sequence length="734" mass="82484">MWRHNSTASLDTATVTEDGEKLPPGWTRKESKTQKGRYYYISPAGKTQWTAPPVKSSPKVVIPQTYNWVSAVEIEFGEGRLGVSLREVRQLDTTPYPQFQAEVDDLPKVNGKAGPAELYNWSVKPHKRLTIGMRVTGIEDTVLAGLTYKEVVDKLKKASRPLKIHFADVEKGTVEDNPELAMMSDQESKENGQSSVYMQQKQEFTRVLVTSELHTELWTIETKKLLRSMNVMKKKWETVSGEFDILNERRLDLRKENDRLISEKQKYDTMIKHLKLQEVHAMENPELIKANELARRNAELTEDIAKMSAGNKRLRKERVTLQTALDEVENTLAKLDKTPEEEEEKGGDDEFFGIDLSAPPAEQLAAFKKKMRFMEDELNKEQRKAAKVQREMEQLNKHFASLSSSSSSSSSSRTRTTDEKEFVSQKSLSSSGVGASSSASPELARLEAKILELRKQQRSVVETMLKAANAGDQDLAKECQRRRHAIKEELKHAQDALHKLKTEGSSSSSSRDGSQGHKSSSSSGSSSAKTTASSSSSSRSQKHASEDSSTSHSSSSSGQQSRSKKVDKMPTLCGFLDKGPTEWSERGLISNMKTMRGARERWCEITPDGFLKYYKRRGDPVVRGEIDLSDKTFEVVCEDTKRGREFILSTDTQQSHFFTKSSQELEKWVKTLRAANKYLVMNNQLDTLAGKAEAMEKRNGYGGSSSRNGGGRKAAEESYPEEDEQFYGRATLGF</sequence>
<evidence type="ECO:0000313" key="5">
    <source>
        <dbReference type="Proteomes" id="UP000019132"/>
    </source>
</evidence>
<feature type="region of interest" description="Disordered" evidence="1">
    <location>
        <begin position="696"/>
        <end position="734"/>
    </location>
</feature>
<feature type="domain" description="PH" evidence="2">
    <location>
        <begin position="582"/>
        <end position="677"/>
    </location>
</feature>
<feature type="compositionally biased region" description="Low complexity" evidence="1">
    <location>
        <begin position="401"/>
        <end position="412"/>
    </location>
</feature>
<dbReference type="AlphaFoldDB" id="K3WWK2"/>
<accession>K3WWK2</accession>
<evidence type="ECO:0000313" key="4">
    <source>
        <dbReference type="EnsemblProtists" id="PYU1_T009350"/>
    </source>
</evidence>
<dbReference type="OMA" id="DKGPTEW"/>
<proteinExistence type="predicted"/>
<feature type="compositionally biased region" description="Low complexity" evidence="1">
    <location>
        <begin position="547"/>
        <end position="561"/>
    </location>
</feature>
<dbReference type="Pfam" id="PF00169">
    <property type="entry name" value="PH"/>
    <property type="match status" value="1"/>
</dbReference>
<evidence type="ECO:0008006" key="6">
    <source>
        <dbReference type="Google" id="ProtNLM"/>
    </source>
</evidence>
<dbReference type="EMBL" id="GL376622">
    <property type="status" value="NOT_ANNOTATED_CDS"/>
    <property type="molecule type" value="Genomic_DNA"/>
</dbReference>
<dbReference type="InterPro" id="IPR011993">
    <property type="entry name" value="PH-like_dom_sf"/>
</dbReference>
<dbReference type="Proteomes" id="UP000019132">
    <property type="component" value="Unassembled WGS sequence"/>
</dbReference>
<dbReference type="PROSITE" id="PS50020">
    <property type="entry name" value="WW_DOMAIN_2"/>
    <property type="match status" value="1"/>
</dbReference>
<dbReference type="SUPFAM" id="SSF50729">
    <property type="entry name" value="PH domain-like"/>
    <property type="match status" value="1"/>
</dbReference>
<feature type="compositionally biased region" description="Low complexity" evidence="1">
    <location>
        <begin position="424"/>
        <end position="440"/>
    </location>
</feature>
<organism evidence="4 5">
    <name type="scientific">Globisporangium ultimum (strain ATCC 200006 / CBS 805.95 / DAOM BR144)</name>
    <name type="common">Pythium ultimum</name>
    <dbReference type="NCBI Taxonomy" id="431595"/>
    <lineage>
        <taxon>Eukaryota</taxon>
        <taxon>Sar</taxon>
        <taxon>Stramenopiles</taxon>
        <taxon>Oomycota</taxon>
        <taxon>Peronosporomycetes</taxon>
        <taxon>Pythiales</taxon>
        <taxon>Pythiaceae</taxon>
        <taxon>Globisporangium</taxon>
    </lineage>
</organism>
<dbReference type="InterPro" id="IPR001202">
    <property type="entry name" value="WW_dom"/>
</dbReference>
<dbReference type="HOGENOM" id="CLU_005475_1_0_1"/>
<dbReference type="SMART" id="SM00456">
    <property type="entry name" value="WW"/>
    <property type="match status" value="1"/>
</dbReference>
<dbReference type="VEuPathDB" id="FungiDB:PYU1_G009332"/>